<sequence>MLTRFRTAVAAVLAFSAPVFAADAAPAKAVELPPMPKAVSSFGAIECDGYVYIYGGHAGKTHNYDTKSVLGTFHRIKLDGGTKWEELPSGPIAQGMNLVAHKGKVYRIGGMQPRNAPGEASDNYSTASCARFDPKTGKWEDIAALPVPRSSHDVVAVGDKLIVVGGWQMKGKDEKPVWPEAALVLDLASAKPEWKSIPQPFQRRALTAAAVGNKVYVLGGLGNKGGDKRVDVLDVATEKWSTGPAVPGGERVAFSPAACTVNGKLILNTSEGPVYRLTAAGDGWEKVGAVAKTRIVARLVPFGADRVVLLGGAAAGGGGNVDSLEVISIATRGEPVAEK</sequence>
<dbReference type="InterPro" id="IPR006652">
    <property type="entry name" value="Kelch_1"/>
</dbReference>
<dbReference type="Gene3D" id="2.120.10.80">
    <property type="entry name" value="Kelch-type beta propeller"/>
    <property type="match status" value="2"/>
</dbReference>
<reference evidence="2 3" key="1">
    <citation type="submission" date="2019-05" db="EMBL/GenBank/DDBJ databases">
        <authorList>
            <consortium name="Science for Life Laboratories"/>
        </authorList>
    </citation>
    <scope>NUCLEOTIDE SEQUENCE [LARGE SCALE GENOMIC DNA]</scope>
    <source>
        <strain evidence="2">Soil9</strain>
    </source>
</reference>
<dbReference type="PANTHER" id="PTHR46407:SF3">
    <property type="entry name" value="OS02G0208700 PROTEIN"/>
    <property type="match status" value="1"/>
</dbReference>
<dbReference type="Proteomes" id="UP000464178">
    <property type="component" value="Chromosome"/>
</dbReference>
<keyword evidence="3" id="KW-1185">Reference proteome</keyword>
<gene>
    <name evidence="2" type="ORF">SOIL9_31910</name>
</gene>
<evidence type="ECO:0008006" key="4">
    <source>
        <dbReference type="Google" id="ProtNLM"/>
    </source>
</evidence>
<dbReference type="InterPro" id="IPR044595">
    <property type="entry name" value="KMD1-4"/>
</dbReference>
<organism evidence="2 3">
    <name type="scientific">Gemmata massiliana</name>
    <dbReference type="NCBI Taxonomy" id="1210884"/>
    <lineage>
        <taxon>Bacteria</taxon>
        <taxon>Pseudomonadati</taxon>
        <taxon>Planctomycetota</taxon>
        <taxon>Planctomycetia</taxon>
        <taxon>Gemmatales</taxon>
        <taxon>Gemmataceae</taxon>
        <taxon>Gemmata</taxon>
    </lineage>
</organism>
<dbReference type="Pfam" id="PF01344">
    <property type="entry name" value="Kelch_1"/>
    <property type="match status" value="1"/>
</dbReference>
<dbReference type="InterPro" id="IPR015915">
    <property type="entry name" value="Kelch-typ_b-propeller"/>
</dbReference>
<name>A0A6P2D092_9BACT</name>
<evidence type="ECO:0000313" key="2">
    <source>
        <dbReference type="EMBL" id="VTR94523.1"/>
    </source>
</evidence>
<dbReference type="KEGG" id="gms:SOIL9_31910"/>
<evidence type="ECO:0000313" key="3">
    <source>
        <dbReference type="Proteomes" id="UP000464178"/>
    </source>
</evidence>
<dbReference type="AlphaFoldDB" id="A0A6P2D092"/>
<feature type="chain" id="PRO_5026810351" description="N-acetylneuraminate epimerase" evidence="1">
    <location>
        <begin position="22"/>
        <end position="339"/>
    </location>
</feature>
<dbReference type="RefSeq" id="WP_162669049.1">
    <property type="nucleotide sequence ID" value="NZ_LR593886.1"/>
</dbReference>
<dbReference type="InterPro" id="IPR011043">
    <property type="entry name" value="Gal_Oxase/kelch_b-propeller"/>
</dbReference>
<dbReference type="GO" id="GO:2000762">
    <property type="term" value="P:regulation of phenylpropanoid metabolic process"/>
    <property type="evidence" value="ECO:0007669"/>
    <property type="project" value="InterPro"/>
</dbReference>
<dbReference type="GO" id="GO:0080037">
    <property type="term" value="P:negative regulation of cytokinin-activated signaling pathway"/>
    <property type="evidence" value="ECO:0007669"/>
    <property type="project" value="InterPro"/>
</dbReference>
<feature type="signal peptide" evidence="1">
    <location>
        <begin position="1"/>
        <end position="21"/>
    </location>
</feature>
<dbReference type="PANTHER" id="PTHR46407">
    <property type="entry name" value="OS02G0208700 PROTEIN"/>
    <property type="match status" value="1"/>
</dbReference>
<evidence type="ECO:0000256" key="1">
    <source>
        <dbReference type="SAM" id="SignalP"/>
    </source>
</evidence>
<proteinExistence type="predicted"/>
<dbReference type="SMART" id="SM00612">
    <property type="entry name" value="Kelch"/>
    <property type="match status" value="2"/>
</dbReference>
<protein>
    <recommendedName>
        <fullName evidence="4">N-acetylneuraminate epimerase</fullName>
    </recommendedName>
</protein>
<keyword evidence="1" id="KW-0732">Signal</keyword>
<dbReference type="EMBL" id="LR593886">
    <property type="protein sequence ID" value="VTR94523.1"/>
    <property type="molecule type" value="Genomic_DNA"/>
</dbReference>
<accession>A0A6P2D092</accession>
<dbReference type="SUPFAM" id="SSF50965">
    <property type="entry name" value="Galactose oxidase, central domain"/>
    <property type="match status" value="1"/>
</dbReference>